<dbReference type="EMBL" id="FNAK01000009">
    <property type="protein sequence ID" value="SDE71491.1"/>
    <property type="molecule type" value="Genomic_DNA"/>
</dbReference>
<dbReference type="RefSeq" id="WP_082714506.1">
    <property type="nucleotide sequence ID" value="NZ_FNAK01000009.1"/>
</dbReference>
<dbReference type="OrthoDB" id="118340at2"/>
<dbReference type="Pfam" id="PF00534">
    <property type="entry name" value="Glycos_transf_1"/>
    <property type="match status" value="1"/>
</dbReference>
<dbReference type="Gene3D" id="3.40.50.2000">
    <property type="entry name" value="Glycogen Phosphorylase B"/>
    <property type="match status" value="1"/>
</dbReference>
<gene>
    <name evidence="2" type="ORF">SAMN04488071_3641</name>
</gene>
<dbReference type="InterPro" id="IPR001296">
    <property type="entry name" value="Glyco_trans_1"/>
</dbReference>
<evidence type="ECO:0000259" key="1">
    <source>
        <dbReference type="Pfam" id="PF00534"/>
    </source>
</evidence>
<feature type="domain" description="Glycosyl transferase family 1" evidence="1">
    <location>
        <begin position="196"/>
        <end position="292"/>
    </location>
</feature>
<reference evidence="2 3" key="1">
    <citation type="submission" date="2016-10" db="EMBL/GenBank/DDBJ databases">
        <authorList>
            <person name="de Groot N.N."/>
        </authorList>
    </citation>
    <scope>NUCLEOTIDE SEQUENCE [LARGE SCALE GENOMIC DNA]</scope>
    <source>
        <strain evidence="2 3">CGMCC 1.9109</strain>
    </source>
</reference>
<evidence type="ECO:0000313" key="2">
    <source>
        <dbReference type="EMBL" id="SDE71491.1"/>
    </source>
</evidence>
<sequence>MRGIRQHGLGRSLYEECTDGMDALMAAGFSGSAGKLLAFFPHASRNPYQRMLYARGFDHGFACFPLKAIDDVEDLPADMQLVLHYHWLHRVFDTSGNKNTAKKAADHFLEKLKRQKDAGHSIVWTAHNILSHAALFPEEEQALRAGMARIADVIHVMNPETRGLCQQYYSIDEAKTISVPHPSYQGVYGDYMCARQARFNLNLNPDDKVFLLFGSLGPHKGTRQFLAAFDRLQARLEGKGRVLIAGIPGKPAFMEEILALTSGRADMRLFQTHVDDQAVQTFFKAADVVVCPYPIGLNSGVMATAATFGKPSVVPDMMARSLPGAENCVLPFELGNMDSCHQACLSGLALANDAGVVTRLNDWALANSPTRLSDRFFSALSARLKGTV</sequence>
<dbReference type="AlphaFoldDB" id="A0A1G7F6L5"/>
<dbReference type="SUPFAM" id="SSF53756">
    <property type="entry name" value="UDP-Glycosyltransferase/glycogen phosphorylase"/>
    <property type="match status" value="1"/>
</dbReference>
<keyword evidence="2" id="KW-0808">Transferase</keyword>
<dbReference type="GO" id="GO:0016757">
    <property type="term" value="F:glycosyltransferase activity"/>
    <property type="evidence" value="ECO:0007669"/>
    <property type="project" value="InterPro"/>
</dbReference>
<organism evidence="2 3">
    <name type="scientific">Kordiimonas lacus</name>
    <dbReference type="NCBI Taxonomy" id="637679"/>
    <lineage>
        <taxon>Bacteria</taxon>
        <taxon>Pseudomonadati</taxon>
        <taxon>Pseudomonadota</taxon>
        <taxon>Alphaproteobacteria</taxon>
        <taxon>Kordiimonadales</taxon>
        <taxon>Kordiimonadaceae</taxon>
        <taxon>Kordiimonas</taxon>
    </lineage>
</organism>
<proteinExistence type="predicted"/>
<protein>
    <submittedName>
        <fullName evidence="2">Glycosyl transferases group 1</fullName>
    </submittedName>
</protein>
<dbReference type="Proteomes" id="UP000183685">
    <property type="component" value="Unassembled WGS sequence"/>
</dbReference>
<accession>A0A1G7F6L5</accession>
<name>A0A1G7F6L5_9PROT</name>
<dbReference type="STRING" id="637679.GCA_001550055_01613"/>
<evidence type="ECO:0000313" key="3">
    <source>
        <dbReference type="Proteomes" id="UP000183685"/>
    </source>
</evidence>
<keyword evidence="3" id="KW-1185">Reference proteome</keyword>